<dbReference type="FunFam" id="3.40.140.20:FF:000002">
    <property type="entry name" value="Bifunctional purine biosynthesis protein PurH"/>
    <property type="match status" value="1"/>
</dbReference>
<evidence type="ECO:0000256" key="6">
    <source>
        <dbReference type="ARBA" id="ARBA00022801"/>
    </source>
</evidence>
<dbReference type="AlphaFoldDB" id="A0A0U4WNQ2"/>
<dbReference type="HAMAP" id="MF_00139">
    <property type="entry name" value="PurH"/>
    <property type="match status" value="1"/>
</dbReference>
<dbReference type="SMART" id="SM00851">
    <property type="entry name" value="MGS"/>
    <property type="match status" value="1"/>
</dbReference>
<comment type="catalytic activity">
    <reaction evidence="9 10">
        <text>IMP + H2O = 5-formamido-1-(5-phospho-D-ribosyl)imidazole-4-carboxamide</text>
        <dbReference type="Rhea" id="RHEA:18445"/>
        <dbReference type="ChEBI" id="CHEBI:15377"/>
        <dbReference type="ChEBI" id="CHEBI:58053"/>
        <dbReference type="ChEBI" id="CHEBI:58467"/>
        <dbReference type="EC" id="3.5.4.10"/>
    </reaction>
</comment>
<keyword evidence="4 10" id="KW-0808">Transferase</keyword>
<dbReference type="SUPFAM" id="SSF53927">
    <property type="entry name" value="Cytidine deaminase-like"/>
    <property type="match status" value="1"/>
</dbReference>
<dbReference type="GO" id="GO:0006189">
    <property type="term" value="P:'de novo' IMP biosynthetic process"/>
    <property type="evidence" value="ECO:0007669"/>
    <property type="project" value="UniProtKB-UniRule"/>
</dbReference>
<dbReference type="KEGG" id="asoc:CB4_04118"/>
<dbReference type="EC" id="3.5.4.10" evidence="10"/>
<evidence type="ECO:0000256" key="8">
    <source>
        <dbReference type="ARBA" id="ARBA00050488"/>
    </source>
</evidence>
<comment type="similarity">
    <text evidence="3 10">Belongs to the PurH family.</text>
</comment>
<evidence type="ECO:0000256" key="1">
    <source>
        <dbReference type="ARBA" id="ARBA00004844"/>
    </source>
</evidence>
<dbReference type="NCBIfam" id="NF002049">
    <property type="entry name" value="PRK00881.1"/>
    <property type="match status" value="1"/>
</dbReference>
<dbReference type="OrthoDB" id="9802065at2"/>
<keyword evidence="5 10" id="KW-0658">Purine biosynthesis</keyword>
<accession>A0A0U4WNQ2</accession>
<evidence type="ECO:0000256" key="3">
    <source>
        <dbReference type="ARBA" id="ARBA00007667"/>
    </source>
</evidence>
<dbReference type="Proteomes" id="UP000217696">
    <property type="component" value="Chromosome"/>
</dbReference>
<dbReference type="PANTHER" id="PTHR11692">
    <property type="entry name" value="BIFUNCTIONAL PURINE BIOSYNTHESIS PROTEIN PURH"/>
    <property type="match status" value="1"/>
</dbReference>
<dbReference type="CDD" id="cd01421">
    <property type="entry name" value="IMPCH"/>
    <property type="match status" value="1"/>
</dbReference>
<name>A0A0U4WNQ2_9BACL</name>
<comment type="pathway">
    <text evidence="1 10">Purine metabolism; IMP biosynthesis via de novo pathway; IMP from 5-formamido-1-(5-phospho-D-ribosyl)imidazole-4-carboxamide: step 1/1.</text>
</comment>
<evidence type="ECO:0000256" key="2">
    <source>
        <dbReference type="ARBA" id="ARBA00004954"/>
    </source>
</evidence>
<dbReference type="PANTHER" id="PTHR11692:SF0">
    <property type="entry name" value="BIFUNCTIONAL PURINE BIOSYNTHESIS PROTEIN ATIC"/>
    <property type="match status" value="1"/>
</dbReference>
<dbReference type="EMBL" id="AP017312">
    <property type="protein sequence ID" value="BAU29864.1"/>
    <property type="molecule type" value="Genomic_DNA"/>
</dbReference>
<dbReference type="PIRSF" id="PIRSF000414">
    <property type="entry name" value="AICARFT_IMPCHas"/>
    <property type="match status" value="1"/>
</dbReference>
<dbReference type="Pfam" id="PF01808">
    <property type="entry name" value="AICARFT_IMPCHas"/>
    <property type="match status" value="1"/>
</dbReference>
<dbReference type="InterPro" id="IPR002695">
    <property type="entry name" value="PurH-like"/>
</dbReference>
<evidence type="ECO:0000313" key="12">
    <source>
        <dbReference type="Proteomes" id="UP000217696"/>
    </source>
</evidence>
<comment type="catalytic activity">
    <reaction evidence="8 10">
        <text>(6R)-10-formyltetrahydrofolate + 5-amino-1-(5-phospho-beta-D-ribosyl)imidazole-4-carboxamide = 5-formamido-1-(5-phospho-D-ribosyl)imidazole-4-carboxamide + (6S)-5,6,7,8-tetrahydrofolate</text>
        <dbReference type="Rhea" id="RHEA:22192"/>
        <dbReference type="ChEBI" id="CHEBI:57453"/>
        <dbReference type="ChEBI" id="CHEBI:58467"/>
        <dbReference type="ChEBI" id="CHEBI:58475"/>
        <dbReference type="ChEBI" id="CHEBI:195366"/>
        <dbReference type="EC" id="2.1.2.3"/>
    </reaction>
</comment>
<evidence type="ECO:0000256" key="10">
    <source>
        <dbReference type="HAMAP-Rule" id="MF_00139"/>
    </source>
</evidence>
<dbReference type="Pfam" id="PF02142">
    <property type="entry name" value="MGS"/>
    <property type="match status" value="1"/>
</dbReference>
<proteinExistence type="inferred from homology"/>
<gene>
    <name evidence="10 11" type="primary">purH</name>
    <name evidence="11" type="ORF">CB4_04118</name>
</gene>
<organism evidence="11 12">
    <name type="scientific">Aneurinibacillus soli</name>
    <dbReference type="NCBI Taxonomy" id="1500254"/>
    <lineage>
        <taxon>Bacteria</taxon>
        <taxon>Bacillati</taxon>
        <taxon>Bacillota</taxon>
        <taxon>Bacilli</taxon>
        <taxon>Bacillales</taxon>
        <taxon>Paenibacillaceae</taxon>
        <taxon>Aneurinibacillus group</taxon>
        <taxon>Aneurinibacillus</taxon>
    </lineage>
</organism>
<dbReference type="InterPro" id="IPR016193">
    <property type="entry name" value="Cytidine_deaminase-like"/>
</dbReference>
<dbReference type="Gene3D" id="3.40.50.1380">
    <property type="entry name" value="Methylglyoxal synthase-like domain"/>
    <property type="match status" value="1"/>
</dbReference>
<comment type="domain">
    <text evidence="10">The IMP cyclohydrolase activity resides in the N-terminal region.</text>
</comment>
<evidence type="ECO:0000256" key="7">
    <source>
        <dbReference type="ARBA" id="ARBA00023268"/>
    </source>
</evidence>
<dbReference type="PROSITE" id="PS51855">
    <property type="entry name" value="MGS"/>
    <property type="match status" value="1"/>
</dbReference>
<sequence length="513" mass="55581">MSVKRALISVSDKTGIVEFAKELSKLGVEIISTGGTATMLQKEGVDVIGISEVTGFPEILDGRLKTLDPHIHGGLLAVRDDEKHMQQIGEHNITPIDLVVVNLYPFKETISKPDVEFAEAIENIDIGGPTMLRSAAKNHKFVGVVVDAADYGKVVAELKEGGALSDETKRKLAAKVFRHTAAYDALISQYLTAQVGEEMAETYTVTFEKVQDLRYGENPHQAAAFYREPLAGTGNIATAKQLHGKELSYNNINDGNAALNIVKEFDQPAVVAVKHTNPCGVGIGETIYAAFRKAYESDPVSIFGGIIAANRPIDKQTALELKEIFLEIIMAPSFTDEALEILKEKKNLRLLELGEVVRKEKGDWKLASVEGGVLIQTEDTKRITAADLEVVTDRKPTDAEVEQMLFGWNVVKHVKSNAIVLVKDSSTVGVGAGQMNRVGSARIAIEQAGEKAKGSILASDAFFPMPDTLEEAAKAGITAIIQPGGSIRDEDSIKAANEHGIAMVFTKVRHFKH</sequence>
<dbReference type="EC" id="2.1.2.3" evidence="10"/>
<evidence type="ECO:0000313" key="11">
    <source>
        <dbReference type="EMBL" id="BAU29864.1"/>
    </source>
</evidence>
<keyword evidence="6 10" id="KW-0378">Hydrolase</keyword>
<protein>
    <recommendedName>
        <fullName evidence="10">Bifunctional purine biosynthesis protein PurH</fullName>
    </recommendedName>
    <domain>
        <recommendedName>
            <fullName evidence="10">Phosphoribosylaminoimidazolecarboxamide formyltransferase</fullName>
            <ecNumber evidence="10">2.1.2.3</ecNumber>
        </recommendedName>
        <alternativeName>
            <fullName evidence="10">AICAR transformylase</fullName>
        </alternativeName>
    </domain>
    <domain>
        <recommendedName>
            <fullName evidence="10">IMP cyclohydrolase</fullName>
            <ecNumber evidence="10">3.5.4.10</ecNumber>
        </recommendedName>
        <alternativeName>
            <fullName evidence="10">ATIC</fullName>
        </alternativeName>
        <alternativeName>
            <fullName evidence="10">IMP synthase</fullName>
        </alternativeName>
        <alternativeName>
            <fullName evidence="10">Inosinicase</fullName>
        </alternativeName>
    </domain>
</protein>
<dbReference type="GO" id="GO:0003937">
    <property type="term" value="F:IMP cyclohydrolase activity"/>
    <property type="evidence" value="ECO:0007669"/>
    <property type="project" value="UniProtKB-UniRule"/>
</dbReference>
<dbReference type="RefSeq" id="WP_096467503.1">
    <property type="nucleotide sequence ID" value="NZ_AP017312.1"/>
</dbReference>
<dbReference type="SUPFAM" id="SSF52335">
    <property type="entry name" value="Methylglyoxal synthase-like"/>
    <property type="match status" value="1"/>
</dbReference>
<dbReference type="FunFam" id="3.40.50.1380:FF:000001">
    <property type="entry name" value="Bifunctional purine biosynthesis protein PurH"/>
    <property type="match status" value="1"/>
</dbReference>
<dbReference type="FunFam" id="3.40.140.20:FF:000001">
    <property type="entry name" value="Bifunctional purine biosynthesis protein PurH"/>
    <property type="match status" value="1"/>
</dbReference>
<evidence type="ECO:0000256" key="9">
    <source>
        <dbReference type="ARBA" id="ARBA00050687"/>
    </source>
</evidence>
<comment type="pathway">
    <text evidence="2 10">Purine metabolism; IMP biosynthesis via de novo pathway; 5-formamido-1-(5-phospho-D-ribosyl)imidazole-4-carboxamide from 5-amino-1-(5-phospho-D-ribosyl)imidazole-4-carboxamide (10-formyl THF route): step 1/1.</text>
</comment>
<dbReference type="Gene3D" id="3.40.140.20">
    <property type="match status" value="2"/>
</dbReference>
<dbReference type="GO" id="GO:0005829">
    <property type="term" value="C:cytosol"/>
    <property type="evidence" value="ECO:0007669"/>
    <property type="project" value="TreeGrafter"/>
</dbReference>
<dbReference type="UniPathway" id="UPA00074">
    <property type="reaction ID" value="UER00133"/>
</dbReference>
<keyword evidence="7 10" id="KW-0511">Multifunctional enzyme</keyword>
<evidence type="ECO:0000256" key="4">
    <source>
        <dbReference type="ARBA" id="ARBA00022679"/>
    </source>
</evidence>
<dbReference type="GO" id="GO:0004643">
    <property type="term" value="F:phosphoribosylaminoimidazolecarboxamide formyltransferase activity"/>
    <property type="evidence" value="ECO:0007669"/>
    <property type="project" value="UniProtKB-UniRule"/>
</dbReference>
<keyword evidence="12" id="KW-1185">Reference proteome</keyword>
<dbReference type="NCBIfam" id="TIGR00355">
    <property type="entry name" value="purH"/>
    <property type="match status" value="1"/>
</dbReference>
<dbReference type="InterPro" id="IPR011607">
    <property type="entry name" value="MGS-like_dom"/>
</dbReference>
<evidence type="ECO:0000256" key="5">
    <source>
        <dbReference type="ARBA" id="ARBA00022755"/>
    </source>
</evidence>
<reference evidence="11 12" key="1">
    <citation type="submission" date="2015-12" db="EMBL/GenBank/DDBJ databases">
        <title>Genome sequence of Aneurinibacillus soli.</title>
        <authorList>
            <person name="Lee J.S."/>
            <person name="Lee K.C."/>
            <person name="Kim K.K."/>
            <person name="Lee B.W."/>
        </authorList>
    </citation>
    <scope>NUCLEOTIDE SEQUENCE [LARGE SCALE GENOMIC DNA]</scope>
    <source>
        <strain evidence="11 12">CB4</strain>
    </source>
</reference>
<dbReference type="SMART" id="SM00798">
    <property type="entry name" value="AICARFT_IMPCHas"/>
    <property type="match status" value="1"/>
</dbReference>
<dbReference type="InterPro" id="IPR036914">
    <property type="entry name" value="MGS-like_dom_sf"/>
</dbReference>
<dbReference type="InterPro" id="IPR024051">
    <property type="entry name" value="AICAR_Tfase_dup_dom_sf"/>
</dbReference>